<organism evidence="1 2">
    <name type="scientific">Nitrosomonas nitrosa</name>
    <dbReference type="NCBI Taxonomy" id="52442"/>
    <lineage>
        <taxon>Bacteria</taxon>
        <taxon>Pseudomonadati</taxon>
        <taxon>Pseudomonadota</taxon>
        <taxon>Betaproteobacteria</taxon>
        <taxon>Nitrosomonadales</taxon>
        <taxon>Nitrosomonadaceae</taxon>
        <taxon>Nitrosomonas</taxon>
    </lineage>
</organism>
<evidence type="ECO:0000313" key="2">
    <source>
        <dbReference type="Proteomes" id="UP000601736"/>
    </source>
</evidence>
<gene>
    <name evidence="1" type="ORF">NMYAN_30032</name>
</gene>
<reference evidence="1" key="1">
    <citation type="submission" date="2021-02" db="EMBL/GenBank/DDBJ databases">
        <authorList>
            <person name="Han P."/>
        </authorList>
    </citation>
    <scope>NUCLEOTIDE SEQUENCE</scope>
    <source>
        <strain evidence="1">Nitrosomonas nitrosa 18-3D</strain>
    </source>
</reference>
<sequence>MNICGNQGFSDSEPAILIFSYLELVDVIPNHIIRDYPETQIKLLPNDYVSTNYCPNAKLIYDVSHNDIPHHHVLIYDKFFLLEVFPNDDVQKFFIILRTIYRKEKLFNDIKNINEENSYLYTHEHYLTKALNEDIPLKESGGMGDLLILGGFIKFLEVKNNEIHNFLIKKYFPFRVF</sequence>
<dbReference type="RefSeq" id="WP_107782990.1">
    <property type="nucleotide sequence ID" value="NZ_CAJNAP010000023.1"/>
</dbReference>
<dbReference type="EMBL" id="CAJNAP010000023">
    <property type="protein sequence ID" value="CAE6508555.1"/>
    <property type="molecule type" value="Genomic_DNA"/>
</dbReference>
<evidence type="ECO:0000313" key="1">
    <source>
        <dbReference type="EMBL" id="CAE6508555.1"/>
    </source>
</evidence>
<protein>
    <submittedName>
        <fullName evidence="1">Uncharacterized protein</fullName>
    </submittedName>
</protein>
<accession>A0A8H8Z2B2</accession>
<proteinExistence type="predicted"/>
<name>A0A8H8Z2B2_9PROT</name>
<comment type="caution">
    <text evidence="1">The sequence shown here is derived from an EMBL/GenBank/DDBJ whole genome shotgun (WGS) entry which is preliminary data.</text>
</comment>
<dbReference type="AlphaFoldDB" id="A0A8H8Z2B2"/>
<dbReference type="Proteomes" id="UP000601736">
    <property type="component" value="Unassembled WGS sequence"/>
</dbReference>